<evidence type="ECO:0000313" key="7">
    <source>
        <dbReference type="EMBL" id="KAA5379637.1"/>
    </source>
</evidence>
<dbReference type="PRINTS" id="PR00153">
    <property type="entry name" value="CSAPPISMRASE"/>
</dbReference>
<evidence type="ECO:0000259" key="5">
    <source>
        <dbReference type="PROSITE" id="PS50072"/>
    </source>
</evidence>
<dbReference type="EC" id="5.2.1.8" evidence="4"/>
<feature type="chain" id="PRO_5014203038" description="Peptidyl-prolyl cis-trans isomerase" evidence="4">
    <location>
        <begin position="21"/>
        <end position="281"/>
    </location>
</feature>
<accession>A0A076IZB1</accession>
<dbReference type="SUPFAM" id="SSF50891">
    <property type="entry name" value="Cyclophilin-like"/>
    <property type="match status" value="1"/>
</dbReference>
<dbReference type="InterPro" id="IPR029000">
    <property type="entry name" value="Cyclophilin-like_dom_sf"/>
</dbReference>
<dbReference type="RefSeq" id="WP_007846867.1">
    <property type="nucleotide sequence ID" value="NZ_BAABYF010000001.1"/>
</dbReference>
<dbReference type="PROSITE" id="PS51257">
    <property type="entry name" value="PROKAR_LIPOPROTEIN"/>
    <property type="match status" value="1"/>
</dbReference>
<organism evidence="7 8">
    <name type="scientific">Phocaeicola dorei</name>
    <dbReference type="NCBI Taxonomy" id="357276"/>
    <lineage>
        <taxon>Bacteria</taxon>
        <taxon>Pseudomonadati</taxon>
        <taxon>Bacteroidota</taxon>
        <taxon>Bacteroidia</taxon>
        <taxon>Bacteroidales</taxon>
        <taxon>Bacteroidaceae</taxon>
        <taxon>Phocaeicola</taxon>
    </lineage>
</organism>
<evidence type="ECO:0000256" key="4">
    <source>
        <dbReference type="RuleBase" id="RU363019"/>
    </source>
</evidence>
<dbReference type="InterPro" id="IPR002130">
    <property type="entry name" value="Cyclophilin-type_PPIase_dom"/>
</dbReference>
<comment type="caution">
    <text evidence="7">The sequence shown here is derived from an EMBL/GenBank/DDBJ whole genome shotgun (WGS) entry which is preliminary data.</text>
</comment>
<dbReference type="Pfam" id="PF00160">
    <property type="entry name" value="Pro_isomerase"/>
    <property type="match status" value="2"/>
</dbReference>
<evidence type="ECO:0000313" key="6">
    <source>
        <dbReference type="EMBL" id="GKH79619.1"/>
    </source>
</evidence>
<reference evidence="7 8" key="1">
    <citation type="journal article" date="2019" name="Nat. Med.">
        <title>A library of human gut bacterial isolates paired with longitudinal multiomics data enables mechanistic microbiome research.</title>
        <authorList>
            <person name="Poyet M."/>
            <person name="Groussin M."/>
            <person name="Gibbons S.M."/>
            <person name="Avila-Pacheco J."/>
            <person name="Jiang X."/>
            <person name="Kearney S.M."/>
            <person name="Perrotta A.R."/>
            <person name="Berdy B."/>
            <person name="Zhao S."/>
            <person name="Lieberman T.D."/>
            <person name="Swanson P.K."/>
            <person name="Smith M."/>
            <person name="Roesemann S."/>
            <person name="Alexander J.E."/>
            <person name="Rich S.A."/>
            <person name="Livny J."/>
            <person name="Vlamakis H."/>
            <person name="Clish C."/>
            <person name="Bullock K."/>
            <person name="Deik A."/>
            <person name="Scott J."/>
            <person name="Pierce K.A."/>
            <person name="Xavier R.J."/>
            <person name="Alm E.J."/>
        </authorList>
    </citation>
    <scope>NUCLEOTIDE SEQUENCE [LARGE SCALE GENOMIC DNA]</scope>
    <source>
        <strain evidence="7 8">BIOML-A5</strain>
    </source>
</reference>
<dbReference type="PROSITE" id="PS00170">
    <property type="entry name" value="CSA_PPIASE_1"/>
    <property type="match status" value="1"/>
</dbReference>
<dbReference type="Gene3D" id="2.40.100.10">
    <property type="entry name" value="Cyclophilin-like"/>
    <property type="match status" value="2"/>
</dbReference>
<dbReference type="EMBL" id="BQOB01000001">
    <property type="protein sequence ID" value="GKH79619.1"/>
    <property type="molecule type" value="Genomic_DNA"/>
</dbReference>
<dbReference type="AlphaFoldDB" id="A0A076IZB1"/>
<dbReference type="eggNOG" id="COG0652">
    <property type="taxonomic scope" value="Bacteria"/>
</dbReference>
<comment type="function">
    <text evidence="4">PPIases accelerate the folding of proteins. It catalyzes the cis-trans isomerization of proline imidic peptide bonds in oligopeptides.</text>
</comment>
<dbReference type="InterPro" id="IPR044666">
    <property type="entry name" value="Cyclophilin_A-like"/>
</dbReference>
<keyword evidence="3 4" id="KW-0413">Isomerase</keyword>
<dbReference type="PANTHER" id="PTHR45625">
    <property type="entry name" value="PEPTIDYL-PROLYL CIS-TRANS ISOMERASE-RELATED"/>
    <property type="match status" value="1"/>
</dbReference>
<dbReference type="InterPro" id="IPR020892">
    <property type="entry name" value="Cyclophilin-type_PPIase_CS"/>
</dbReference>
<keyword evidence="4" id="KW-0732">Signal</keyword>
<gene>
    <name evidence="6" type="ORF">CE91St7_05030</name>
    <name evidence="7" type="ORF">F2Y61_20010</name>
</gene>
<keyword evidence="2 4" id="KW-0697">Rotamase</keyword>
<evidence type="ECO:0000256" key="2">
    <source>
        <dbReference type="ARBA" id="ARBA00023110"/>
    </source>
</evidence>
<feature type="signal peptide" evidence="4">
    <location>
        <begin position="1"/>
        <end position="20"/>
    </location>
</feature>
<dbReference type="GO" id="GO:0006457">
    <property type="term" value="P:protein folding"/>
    <property type="evidence" value="ECO:0007669"/>
    <property type="project" value="InterPro"/>
</dbReference>
<evidence type="ECO:0000256" key="1">
    <source>
        <dbReference type="ARBA" id="ARBA00007365"/>
    </source>
</evidence>
<comment type="similarity">
    <text evidence="1 4">Belongs to the cyclophilin-type PPIase family.</text>
</comment>
<feature type="domain" description="PPIase cyclophilin-type" evidence="5">
    <location>
        <begin position="42"/>
        <end position="280"/>
    </location>
</feature>
<dbReference type="EMBL" id="VVZB01000018">
    <property type="protein sequence ID" value="KAA5379637.1"/>
    <property type="molecule type" value="Genomic_DNA"/>
</dbReference>
<reference evidence="6" key="2">
    <citation type="submission" date="2022-01" db="EMBL/GenBank/DDBJ databases">
        <title>Novel bile acid biosynthetic pathways are enriched in the microbiome of centenarians.</title>
        <authorList>
            <person name="Sato Y."/>
            <person name="Atarashi K."/>
            <person name="Plichta R.D."/>
            <person name="Arai Y."/>
            <person name="Sasajima S."/>
            <person name="Kearney M.S."/>
            <person name="Suda W."/>
            <person name="Takeshita K."/>
            <person name="Sasaki T."/>
            <person name="Okamoto S."/>
            <person name="Skelly N.A."/>
            <person name="Okamura Y."/>
            <person name="Vlamakis H."/>
            <person name="Li Y."/>
            <person name="Tanoue T."/>
            <person name="Takei H."/>
            <person name="Nittono H."/>
            <person name="Narushima S."/>
            <person name="Irie J."/>
            <person name="Itoh H."/>
            <person name="Moriya K."/>
            <person name="Sugiura Y."/>
            <person name="Suematsu M."/>
            <person name="Moritoki N."/>
            <person name="Shibata S."/>
            <person name="Littman R.D."/>
            <person name="Fischbach A.M."/>
            <person name="Uwamino Y."/>
            <person name="Inoue T."/>
            <person name="Honda A."/>
            <person name="Hattori M."/>
            <person name="Murai T."/>
            <person name="Xavier J.R."/>
            <person name="Hirose N."/>
            <person name="Honda K."/>
        </authorList>
    </citation>
    <scope>NUCLEOTIDE SEQUENCE</scope>
    <source>
        <strain evidence="6">CE91-St7</strain>
    </source>
</reference>
<name>A0A076IZB1_9BACT</name>
<sequence>MISNKILLICLAFIALTACSAGSKKQTNHHMENEKRTLVKLETTMGNITVALYNETPKHRDNFIKLVKEGVYDSTLFHRVIKQFMIQAGDPDSKNASDTAMLGSGDVGYTIPAEFNPKFFHKKGVLAAARQGDDVNPEKASSGCQFYIVTGRKFTEPQLLGMENKINEQREEALFDSLARQHMKEIYKMRKAGDNAGLLELQDTLEAQARELADKEEKFRFTPEQIKAYSTVGGAPHLDGSYTVFGEVTEGMEVVENIEIAKTNRADRPVENIRILKASIQ</sequence>
<evidence type="ECO:0000256" key="3">
    <source>
        <dbReference type="ARBA" id="ARBA00023235"/>
    </source>
</evidence>
<dbReference type="Proteomes" id="UP000347681">
    <property type="component" value="Unassembled WGS sequence"/>
</dbReference>
<protein>
    <recommendedName>
        <fullName evidence="4">Peptidyl-prolyl cis-trans isomerase</fullName>
        <shortName evidence="4">PPIase</shortName>
        <ecNumber evidence="4">5.2.1.8</ecNumber>
    </recommendedName>
</protein>
<dbReference type="KEGG" id="bdo:EL88_21340"/>
<evidence type="ECO:0000313" key="8">
    <source>
        <dbReference type="Proteomes" id="UP000347681"/>
    </source>
</evidence>
<dbReference type="CDD" id="cd00317">
    <property type="entry name" value="cyclophilin"/>
    <property type="match status" value="1"/>
</dbReference>
<dbReference type="PANTHER" id="PTHR45625:SF4">
    <property type="entry name" value="PEPTIDYLPROLYL ISOMERASE DOMAIN AND WD REPEAT-CONTAINING PROTEIN 1"/>
    <property type="match status" value="1"/>
</dbReference>
<proteinExistence type="inferred from homology"/>
<dbReference type="Proteomes" id="UP001055104">
    <property type="component" value="Unassembled WGS sequence"/>
</dbReference>
<dbReference type="PROSITE" id="PS50072">
    <property type="entry name" value="CSA_PPIASE_2"/>
    <property type="match status" value="1"/>
</dbReference>
<comment type="catalytic activity">
    <reaction evidence="4">
        <text>[protein]-peptidylproline (omega=180) = [protein]-peptidylproline (omega=0)</text>
        <dbReference type="Rhea" id="RHEA:16237"/>
        <dbReference type="Rhea" id="RHEA-COMP:10747"/>
        <dbReference type="Rhea" id="RHEA-COMP:10748"/>
        <dbReference type="ChEBI" id="CHEBI:83833"/>
        <dbReference type="ChEBI" id="CHEBI:83834"/>
        <dbReference type="EC" id="5.2.1.8"/>
    </reaction>
</comment>
<dbReference type="GO" id="GO:0003755">
    <property type="term" value="F:peptidyl-prolyl cis-trans isomerase activity"/>
    <property type="evidence" value="ECO:0007669"/>
    <property type="project" value="UniProtKB-UniRule"/>
</dbReference>